<keyword evidence="1" id="KW-0472">Membrane</keyword>
<proteinExistence type="predicted"/>
<dbReference type="EMBL" id="RHHN01000013">
    <property type="protein sequence ID" value="RNB59263.1"/>
    <property type="molecule type" value="Genomic_DNA"/>
</dbReference>
<dbReference type="EMBL" id="BJOD01000021">
    <property type="protein sequence ID" value="GED26263.1"/>
    <property type="molecule type" value="Genomic_DNA"/>
</dbReference>
<feature type="transmembrane region" description="Helical" evidence="1">
    <location>
        <begin position="6"/>
        <end position="24"/>
    </location>
</feature>
<comment type="caution">
    <text evidence="3">The sequence shown here is derived from an EMBL/GenBank/DDBJ whole genome shotgun (WGS) entry which is preliminary data.</text>
</comment>
<evidence type="ECO:0000313" key="3">
    <source>
        <dbReference type="EMBL" id="RNB59263.1"/>
    </source>
</evidence>
<reference evidence="3 4" key="1">
    <citation type="submission" date="2018-10" db="EMBL/GenBank/DDBJ databases">
        <title>Phylogenomics of Brevibacillus.</title>
        <authorList>
            <person name="Dunlap C."/>
        </authorList>
    </citation>
    <scope>NUCLEOTIDE SEQUENCE [LARGE SCALE GENOMIC DNA]</scope>
    <source>
        <strain evidence="3 4">NRRL NRS 1219</strain>
    </source>
</reference>
<reference evidence="2 5" key="2">
    <citation type="submission" date="2019-06" db="EMBL/GenBank/DDBJ databases">
        <title>Whole genome shotgun sequence of Brevibacillus agri NBRC 15538.</title>
        <authorList>
            <person name="Hosoyama A."/>
            <person name="Uohara A."/>
            <person name="Ohji S."/>
            <person name="Ichikawa N."/>
        </authorList>
    </citation>
    <scope>NUCLEOTIDE SEQUENCE [LARGE SCALE GENOMIC DNA]</scope>
    <source>
        <strain evidence="2 5">NBRC 15538</strain>
    </source>
</reference>
<dbReference type="AlphaFoldDB" id="A0A3M8B7H2"/>
<protein>
    <submittedName>
        <fullName evidence="3">Uncharacterized protein</fullName>
    </submittedName>
</protein>
<dbReference type="OrthoDB" id="2970258at2"/>
<name>A0A3M8B7H2_9BACL</name>
<keyword evidence="5" id="KW-1185">Reference proteome</keyword>
<dbReference type="RefSeq" id="WP_007784930.1">
    <property type="nucleotide sequence ID" value="NZ_BJOD01000021.1"/>
</dbReference>
<keyword evidence="1" id="KW-0812">Transmembrane</keyword>
<gene>
    <name evidence="2" type="ORF">BAG01nite_23650</name>
    <name evidence="3" type="ORF">EB820_04270</name>
</gene>
<keyword evidence="1" id="KW-1133">Transmembrane helix</keyword>
<sequence length="73" mass="8413">MRWGVTIGVTVLVILIVLFELPALRQKPLRDKIAFFSLLLCGWALAQFDLPNMAGPITWLNTLFKPLEKWMEK</sequence>
<accession>A0A3M8B7H2</accession>
<evidence type="ECO:0000313" key="4">
    <source>
        <dbReference type="Proteomes" id="UP000276178"/>
    </source>
</evidence>
<evidence type="ECO:0000313" key="5">
    <source>
        <dbReference type="Proteomes" id="UP000317180"/>
    </source>
</evidence>
<dbReference type="Proteomes" id="UP000317180">
    <property type="component" value="Unassembled WGS sequence"/>
</dbReference>
<evidence type="ECO:0000256" key="1">
    <source>
        <dbReference type="SAM" id="Phobius"/>
    </source>
</evidence>
<evidence type="ECO:0000313" key="2">
    <source>
        <dbReference type="EMBL" id="GED26263.1"/>
    </source>
</evidence>
<organism evidence="3 4">
    <name type="scientific">Brevibacillus agri</name>
    <dbReference type="NCBI Taxonomy" id="51101"/>
    <lineage>
        <taxon>Bacteria</taxon>
        <taxon>Bacillati</taxon>
        <taxon>Bacillota</taxon>
        <taxon>Bacilli</taxon>
        <taxon>Bacillales</taxon>
        <taxon>Paenibacillaceae</taxon>
        <taxon>Brevibacillus</taxon>
    </lineage>
</organism>
<dbReference type="GeneID" id="82809722"/>
<dbReference type="Proteomes" id="UP000276178">
    <property type="component" value="Unassembled WGS sequence"/>
</dbReference>